<proteinExistence type="predicted"/>
<protein>
    <submittedName>
        <fullName evidence="1">Uncharacterized protein</fullName>
    </submittedName>
</protein>
<reference evidence="2" key="1">
    <citation type="submission" date="2014-09" db="EMBL/GenBank/DDBJ databases">
        <authorList>
            <person name="Mudge J."/>
            <person name="Ramaraj T."/>
            <person name="Lindquist I.E."/>
            <person name="Bharti A.K."/>
            <person name="Sundararajan A."/>
            <person name="Cameron C.T."/>
            <person name="Woodward J.E."/>
            <person name="May G.D."/>
            <person name="Brubaker C."/>
            <person name="Broadhvest J."/>
            <person name="Wilkins T.A."/>
        </authorList>
    </citation>
    <scope>NUCLEOTIDE SEQUENCE</scope>
    <source>
        <strain evidence="2">cv. AKA8401</strain>
    </source>
</reference>
<name>A0A0B0PF50_GOSAR</name>
<dbReference type="EMBL" id="KN423715">
    <property type="protein sequence ID" value="KHG23059.1"/>
    <property type="molecule type" value="Genomic_DNA"/>
</dbReference>
<evidence type="ECO:0000313" key="2">
    <source>
        <dbReference type="Proteomes" id="UP000032142"/>
    </source>
</evidence>
<sequence>MYIPVPFRNDFKLILIVDILNEPLRIIIMDT</sequence>
<dbReference type="Proteomes" id="UP000032142">
    <property type="component" value="Unassembled WGS sequence"/>
</dbReference>
<keyword evidence="2" id="KW-1185">Reference proteome</keyword>
<accession>A0A0B0PF50</accession>
<gene>
    <name evidence="1" type="ORF">F383_00348</name>
</gene>
<organism evidence="1 2">
    <name type="scientific">Gossypium arboreum</name>
    <name type="common">Tree cotton</name>
    <name type="synonym">Gossypium nanking</name>
    <dbReference type="NCBI Taxonomy" id="29729"/>
    <lineage>
        <taxon>Eukaryota</taxon>
        <taxon>Viridiplantae</taxon>
        <taxon>Streptophyta</taxon>
        <taxon>Embryophyta</taxon>
        <taxon>Tracheophyta</taxon>
        <taxon>Spermatophyta</taxon>
        <taxon>Magnoliopsida</taxon>
        <taxon>eudicotyledons</taxon>
        <taxon>Gunneridae</taxon>
        <taxon>Pentapetalae</taxon>
        <taxon>rosids</taxon>
        <taxon>malvids</taxon>
        <taxon>Malvales</taxon>
        <taxon>Malvaceae</taxon>
        <taxon>Malvoideae</taxon>
        <taxon>Gossypium</taxon>
    </lineage>
</organism>
<dbReference type="AlphaFoldDB" id="A0A0B0PF50"/>
<evidence type="ECO:0000313" key="1">
    <source>
        <dbReference type="EMBL" id="KHG23059.1"/>
    </source>
</evidence>